<keyword evidence="8" id="KW-0539">Nucleus</keyword>
<dbReference type="EMBL" id="ML986486">
    <property type="protein sequence ID" value="KAF2279344.1"/>
    <property type="molecule type" value="Genomic_DNA"/>
</dbReference>
<evidence type="ECO:0000256" key="6">
    <source>
        <dbReference type="ARBA" id="ARBA00023015"/>
    </source>
</evidence>
<evidence type="ECO:0000256" key="5">
    <source>
        <dbReference type="ARBA" id="ARBA00022491"/>
    </source>
</evidence>
<gene>
    <name evidence="10" type="ORF">EI97DRAFT_173379</name>
</gene>
<evidence type="ECO:0000256" key="8">
    <source>
        <dbReference type="ARBA" id="ARBA00023242"/>
    </source>
</evidence>
<keyword evidence="6" id="KW-0805">Transcription regulation</keyword>
<dbReference type="InterPro" id="IPR039198">
    <property type="entry name" value="Srl3/Whi5"/>
</dbReference>
<dbReference type="PANTHER" id="PTHR28246">
    <property type="entry name" value="G1-SPECIFIC TRANSCRIPTIONAL REPRESSOR WHI5-RELATED"/>
    <property type="match status" value="1"/>
</dbReference>
<protein>
    <recommendedName>
        <fullName evidence="12">Cyclin-dependent kinase</fullName>
    </recommendedName>
</protein>
<keyword evidence="11" id="KW-1185">Reference proteome</keyword>
<keyword evidence="7" id="KW-0804">Transcription</keyword>
<evidence type="ECO:0008006" key="12">
    <source>
        <dbReference type="Google" id="ProtNLM"/>
    </source>
</evidence>
<dbReference type="GeneID" id="54546620"/>
<dbReference type="PANTHER" id="PTHR28246:SF1">
    <property type="entry name" value="G1-SPECIFIC TRANSCRIPTIONAL REPRESSOR WHI5-RELATED"/>
    <property type="match status" value="1"/>
</dbReference>
<dbReference type="GO" id="GO:0033309">
    <property type="term" value="C:SBF transcription complex"/>
    <property type="evidence" value="ECO:0007669"/>
    <property type="project" value="TreeGrafter"/>
</dbReference>
<reference evidence="10" key="1">
    <citation type="journal article" date="2020" name="Stud. Mycol.">
        <title>101 Dothideomycetes genomes: a test case for predicting lifestyles and emergence of pathogens.</title>
        <authorList>
            <person name="Haridas S."/>
            <person name="Albert R."/>
            <person name="Binder M."/>
            <person name="Bloem J."/>
            <person name="Labutti K."/>
            <person name="Salamov A."/>
            <person name="Andreopoulos B."/>
            <person name="Baker S."/>
            <person name="Barry K."/>
            <person name="Bills G."/>
            <person name="Bluhm B."/>
            <person name="Cannon C."/>
            <person name="Castanera R."/>
            <person name="Culley D."/>
            <person name="Daum C."/>
            <person name="Ezra D."/>
            <person name="Gonzalez J."/>
            <person name="Henrissat B."/>
            <person name="Kuo A."/>
            <person name="Liang C."/>
            <person name="Lipzen A."/>
            <person name="Lutzoni F."/>
            <person name="Magnuson J."/>
            <person name="Mondo S."/>
            <person name="Nolan M."/>
            <person name="Ohm R."/>
            <person name="Pangilinan J."/>
            <person name="Park H.-J."/>
            <person name="Ramirez L."/>
            <person name="Alfaro M."/>
            <person name="Sun H."/>
            <person name="Tritt A."/>
            <person name="Yoshinaga Y."/>
            <person name="Zwiers L.-H."/>
            <person name="Turgeon B."/>
            <person name="Goodwin S."/>
            <person name="Spatafora J."/>
            <person name="Crous P."/>
            <person name="Grigoriev I."/>
        </authorList>
    </citation>
    <scope>NUCLEOTIDE SEQUENCE</scope>
    <source>
        <strain evidence="10">CBS 379.55</strain>
    </source>
</reference>
<keyword evidence="4" id="KW-0963">Cytoplasm</keyword>
<evidence type="ECO:0000313" key="11">
    <source>
        <dbReference type="Proteomes" id="UP000800097"/>
    </source>
</evidence>
<feature type="region of interest" description="Disordered" evidence="9">
    <location>
        <begin position="306"/>
        <end position="348"/>
    </location>
</feature>
<feature type="compositionally biased region" description="Polar residues" evidence="9">
    <location>
        <begin position="72"/>
        <end position="83"/>
    </location>
</feature>
<comment type="subcellular location">
    <subcellularLocation>
        <location evidence="2">Cytoplasm</location>
    </subcellularLocation>
    <subcellularLocation>
        <location evidence="1">Nucleus</location>
    </subcellularLocation>
</comment>
<evidence type="ECO:0000313" key="10">
    <source>
        <dbReference type="EMBL" id="KAF2279344.1"/>
    </source>
</evidence>
<feature type="compositionally biased region" description="Polar residues" evidence="9">
    <location>
        <begin position="416"/>
        <end position="428"/>
    </location>
</feature>
<evidence type="ECO:0000256" key="7">
    <source>
        <dbReference type="ARBA" id="ARBA00023163"/>
    </source>
</evidence>
<feature type="compositionally biased region" description="Low complexity" evidence="9">
    <location>
        <begin position="40"/>
        <end position="65"/>
    </location>
</feature>
<evidence type="ECO:0000256" key="4">
    <source>
        <dbReference type="ARBA" id="ARBA00022490"/>
    </source>
</evidence>
<dbReference type="InterPro" id="IPR013734">
    <property type="entry name" value="TF_Nrm1/Whi5"/>
</dbReference>
<proteinExistence type="inferred from homology"/>
<dbReference type="RefSeq" id="XP_033656883.1">
    <property type="nucleotide sequence ID" value="XM_033793445.1"/>
</dbReference>
<feature type="region of interest" description="Disordered" evidence="9">
    <location>
        <begin position="1"/>
        <end position="102"/>
    </location>
</feature>
<evidence type="ECO:0000256" key="2">
    <source>
        <dbReference type="ARBA" id="ARBA00004496"/>
    </source>
</evidence>
<evidence type="ECO:0000256" key="3">
    <source>
        <dbReference type="ARBA" id="ARBA00006922"/>
    </source>
</evidence>
<feature type="region of interest" description="Disordered" evidence="9">
    <location>
        <begin position="109"/>
        <end position="128"/>
    </location>
</feature>
<keyword evidence="5" id="KW-0678">Repressor</keyword>
<feature type="compositionally biased region" description="Polar residues" evidence="9">
    <location>
        <begin position="267"/>
        <end position="281"/>
    </location>
</feature>
<comment type="similarity">
    <text evidence="3">Belongs to the WHI5/NRM1 family.</text>
</comment>
<evidence type="ECO:0000256" key="9">
    <source>
        <dbReference type="SAM" id="MobiDB-lite"/>
    </source>
</evidence>
<feature type="region of interest" description="Disordered" evidence="9">
    <location>
        <begin position="408"/>
        <end position="440"/>
    </location>
</feature>
<feature type="compositionally biased region" description="Low complexity" evidence="9">
    <location>
        <begin position="252"/>
        <end position="266"/>
    </location>
</feature>
<dbReference type="AlphaFoldDB" id="A0A6A6JSX6"/>
<organism evidence="10 11">
    <name type="scientific">Westerdykella ornata</name>
    <dbReference type="NCBI Taxonomy" id="318751"/>
    <lineage>
        <taxon>Eukaryota</taxon>
        <taxon>Fungi</taxon>
        <taxon>Dikarya</taxon>
        <taxon>Ascomycota</taxon>
        <taxon>Pezizomycotina</taxon>
        <taxon>Dothideomycetes</taxon>
        <taxon>Pleosporomycetidae</taxon>
        <taxon>Pleosporales</taxon>
        <taxon>Sporormiaceae</taxon>
        <taxon>Westerdykella</taxon>
    </lineage>
</organism>
<dbReference type="GO" id="GO:0005737">
    <property type="term" value="C:cytoplasm"/>
    <property type="evidence" value="ECO:0007669"/>
    <property type="project" value="UniProtKB-SubCell"/>
</dbReference>
<dbReference type="Proteomes" id="UP000800097">
    <property type="component" value="Unassembled WGS sequence"/>
</dbReference>
<accession>A0A6A6JSX6</accession>
<dbReference type="GO" id="GO:0000082">
    <property type="term" value="P:G1/S transition of mitotic cell cycle"/>
    <property type="evidence" value="ECO:0007669"/>
    <property type="project" value="InterPro"/>
</dbReference>
<name>A0A6A6JSX6_WESOR</name>
<feature type="region of interest" description="Disordered" evidence="9">
    <location>
        <begin position="201"/>
        <end position="294"/>
    </location>
</feature>
<dbReference type="Pfam" id="PF08528">
    <property type="entry name" value="Whi5"/>
    <property type="match status" value="1"/>
</dbReference>
<dbReference type="OrthoDB" id="2359117at2759"/>
<sequence length="440" mass="46861">MSATDGAPVLVIPRHMMDVTELPPDNGTAHSAELPNSQESATSAASSTFSAPGLPSSSSNLSNSTVAETDFKSTVTSYPSSQNKVEDEALPRPPEPEAQDAHLARHPIDAVEPPRTGNTTASPMPVDSPVFAQGSKRTASGMLKGPVLTMDSVPTGRTIHKRNKSMEARPGGRIGELSAQLKTRLSYAMVKVQNGWEKKSLDDLEDETSQLGSPVSGPSRSEGFGSTLDSPRDVTRRRRPSALSEISDQVMLSPGLPSPSGVSRSSAATPSAYWQPQQSLSHAPPASPMVNTDGHSTALAPAVEIAPRRKRRSSASFHPPSLLGPNQKKHYSDLGPAPSRTVNAPQRPGILRMPSQQAEKDAVDTLLFLSSPNNAGRLAHTSSGTNETPKRELPARRVMFENHIMNDHGTGHLPMSQPNGLPMSQPNGRSAFYHQEGARS</sequence>
<evidence type="ECO:0000256" key="1">
    <source>
        <dbReference type="ARBA" id="ARBA00004123"/>
    </source>
</evidence>
<feature type="compositionally biased region" description="Polar residues" evidence="9">
    <location>
        <begin position="209"/>
        <end position="219"/>
    </location>
</feature>
<dbReference type="GO" id="GO:0003712">
    <property type="term" value="F:transcription coregulator activity"/>
    <property type="evidence" value="ECO:0007669"/>
    <property type="project" value="TreeGrafter"/>
</dbReference>